<dbReference type="Proteomes" id="UP000323067">
    <property type="component" value="Chromosome vii"/>
</dbReference>
<dbReference type="VEuPathDB" id="FungiDB:CCM_00132"/>
<dbReference type="EMBL" id="CP023324">
    <property type="protein sequence ID" value="ATY63464.1"/>
    <property type="molecule type" value="Genomic_DNA"/>
</dbReference>
<dbReference type="AlphaFoldDB" id="A0A2H4SK29"/>
<accession>A0A2H4SK29</accession>
<reference evidence="1 2" key="1">
    <citation type="journal article" date="2017" name="BMC Genomics">
        <title>Chromosome level assembly and secondary metabolite potential of the parasitic fungus Cordyceps militaris.</title>
        <authorList>
            <person name="Kramer G.J."/>
            <person name="Nodwell J.R."/>
        </authorList>
    </citation>
    <scope>NUCLEOTIDE SEQUENCE [LARGE SCALE GENOMIC DNA]</scope>
    <source>
        <strain evidence="1 2">ATCC 34164</strain>
    </source>
</reference>
<dbReference type="VEuPathDB" id="FungiDB:A9K55_007472"/>
<sequence>MFHHAPTSGFFSCTSPSAALNKGFWAGLALSVDCSVLASFAAHSLQCQVDGQRGKFMATTGFIFVQPVATVEVGVQSTAYCFTDEHRPASPDSPELFE</sequence>
<name>A0A2H4SK29_CORMI</name>
<gene>
    <name evidence="1" type="ORF">A9K55_007472</name>
</gene>
<protein>
    <submittedName>
        <fullName evidence="1">Uncharacterized protein</fullName>
    </submittedName>
</protein>
<evidence type="ECO:0000313" key="1">
    <source>
        <dbReference type="EMBL" id="ATY63464.1"/>
    </source>
</evidence>
<organism evidence="1 2">
    <name type="scientific">Cordyceps militaris</name>
    <name type="common">Caterpillar fungus</name>
    <name type="synonym">Clavaria militaris</name>
    <dbReference type="NCBI Taxonomy" id="73501"/>
    <lineage>
        <taxon>Eukaryota</taxon>
        <taxon>Fungi</taxon>
        <taxon>Dikarya</taxon>
        <taxon>Ascomycota</taxon>
        <taxon>Pezizomycotina</taxon>
        <taxon>Sordariomycetes</taxon>
        <taxon>Hypocreomycetidae</taxon>
        <taxon>Hypocreales</taxon>
        <taxon>Cordycipitaceae</taxon>
        <taxon>Cordyceps</taxon>
    </lineage>
</organism>
<evidence type="ECO:0000313" key="2">
    <source>
        <dbReference type="Proteomes" id="UP000323067"/>
    </source>
</evidence>
<proteinExistence type="predicted"/>